<dbReference type="Proteomes" id="UP001201163">
    <property type="component" value="Unassembled WGS sequence"/>
</dbReference>
<dbReference type="EMBL" id="JAKELL010000053">
    <property type="protein sequence ID" value="KAH8986614.1"/>
    <property type="molecule type" value="Genomic_DNA"/>
</dbReference>
<proteinExistence type="predicted"/>
<comment type="caution">
    <text evidence="1">The sequence shown here is derived from an EMBL/GenBank/DDBJ whole genome shotgun (WGS) entry which is preliminary data.</text>
</comment>
<evidence type="ECO:0000313" key="2">
    <source>
        <dbReference type="Proteomes" id="UP001201163"/>
    </source>
</evidence>
<accession>A0AAD4LCU4</accession>
<name>A0AAD4LCU4_9AGAM</name>
<sequence length="539" mass="61050">MTPSLFRLQDPLEDIVVHSLEHDPPSSPPCTLIPLMLTCRLFRNVLHPRNNARLYRRIFARKFDYAAFARRSPPPSFPLFPELKKRFQALHCIKQGDIHHPALQDAFLVAYIMVLEDDTLNHRYLQDAGLPALLHKYITEHLQSSHNVWPIEDACNTLAVALFWHMTSQDSLNGESDESRETVMAILLPLSFAWFRYSFVEQGFDPHALIDDMRSTPRLSPPAHAPVPPAPVTVSIEYMGHAFHLQLPAIALSASLAYFARLDAFPLMTTSDLPPTRAQTPPGRIALEDVVYYHRFFHTRVVPRGPGSPASLLQARLGSLHDWDWQCAVASEPAMSRHLQRYTPGILTGKWRGTLLAQYDRDPTPFMTGEAGPAAMSDSSRHPFFCYLEEHVRYSEPESGLSGDAKDDTSNFPLLPHSRWSRKENGYEYGASTKAFYRTFNPECHDKSMTDHEVVDVILSGKAESHLQPAWGNCEFWGRVRVSDGLVVLVQHLLDFNGLRYGGRICAGYVLSSQNFVGKWKYCSPGTQWEGIWSLNKVE</sequence>
<keyword evidence="2" id="KW-1185">Reference proteome</keyword>
<organism evidence="1 2">
    <name type="scientific">Lactarius akahatsu</name>
    <dbReference type="NCBI Taxonomy" id="416441"/>
    <lineage>
        <taxon>Eukaryota</taxon>
        <taxon>Fungi</taxon>
        <taxon>Dikarya</taxon>
        <taxon>Basidiomycota</taxon>
        <taxon>Agaricomycotina</taxon>
        <taxon>Agaricomycetes</taxon>
        <taxon>Russulales</taxon>
        <taxon>Russulaceae</taxon>
        <taxon>Lactarius</taxon>
    </lineage>
</organism>
<protein>
    <recommendedName>
        <fullName evidence="3">F-box domain-containing protein</fullName>
    </recommendedName>
</protein>
<gene>
    <name evidence="1" type="ORF">EDB92DRAFT_1245387</name>
</gene>
<dbReference type="AlphaFoldDB" id="A0AAD4LCU4"/>
<evidence type="ECO:0008006" key="3">
    <source>
        <dbReference type="Google" id="ProtNLM"/>
    </source>
</evidence>
<evidence type="ECO:0000313" key="1">
    <source>
        <dbReference type="EMBL" id="KAH8986614.1"/>
    </source>
</evidence>
<reference evidence="1" key="1">
    <citation type="submission" date="2022-01" db="EMBL/GenBank/DDBJ databases">
        <title>Comparative genomics reveals a dynamic genome evolution in the ectomycorrhizal milk-cap (Lactarius) mushrooms.</title>
        <authorList>
            <consortium name="DOE Joint Genome Institute"/>
            <person name="Lebreton A."/>
            <person name="Tang N."/>
            <person name="Kuo A."/>
            <person name="LaButti K."/>
            <person name="Drula E."/>
            <person name="Barry K."/>
            <person name="Clum A."/>
            <person name="Lipzen A."/>
            <person name="Mousain D."/>
            <person name="Ng V."/>
            <person name="Wang R."/>
            <person name="Wang X."/>
            <person name="Dai Y."/>
            <person name="Henrissat B."/>
            <person name="Grigoriev I.V."/>
            <person name="Guerin-Laguette A."/>
            <person name="Yu F."/>
            <person name="Martin F.M."/>
        </authorList>
    </citation>
    <scope>NUCLEOTIDE SEQUENCE</scope>
    <source>
        <strain evidence="1">QP</strain>
    </source>
</reference>